<dbReference type="STRING" id="716544.wcw_0163"/>
<evidence type="ECO:0000256" key="5">
    <source>
        <dbReference type="ARBA" id="ARBA00023136"/>
    </source>
</evidence>
<dbReference type="InterPro" id="IPR007267">
    <property type="entry name" value="GtrA_DPMS_TM"/>
</dbReference>
<proteinExistence type="inferred from homology"/>
<evidence type="ECO:0000256" key="3">
    <source>
        <dbReference type="ARBA" id="ARBA00022692"/>
    </source>
</evidence>
<evidence type="ECO:0000313" key="9">
    <source>
        <dbReference type="Proteomes" id="UP000001505"/>
    </source>
</evidence>
<gene>
    <name evidence="8" type="ordered locus">wcw_0163</name>
</gene>
<evidence type="ECO:0000256" key="2">
    <source>
        <dbReference type="ARBA" id="ARBA00009399"/>
    </source>
</evidence>
<dbReference type="GO" id="GO:0005886">
    <property type="term" value="C:plasma membrane"/>
    <property type="evidence" value="ECO:0007669"/>
    <property type="project" value="TreeGrafter"/>
</dbReference>
<dbReference type="PANTHER" id="PTHR38459:SF1">
    <property type="entry name" value="PROPHAGE BACTOPRENOL-LINKED GLUCOSE TRANSLOCASE HOMOLOG"/>
    <property type="match status" value="1"/>
</dbReference>
<reference evidence="8 9" key="1">
    <citation type="journal article" date="2010" name="PLoS ONE">
        <title>The Waddlia genome: a window into chlamydial biology.</title>
        <authorList>
            <person name="Bertelli C."/>
            <person name="Collyn F."/>
            <person name="Croxatto A."/>
            <person name="Ruckert C."/>
            <person name="Polkinghorne A."/>
            <person name="Kebbi-Beghdadi C."/>
            <person name="Goesmann A."/>
            <person name="Vaughan L."/>
            <person name="Greub G."/>
        </authorList>
    </citation>
    <scope>NUCLEOTIDE SEQUENCE [LARGE SCALE GENOMIC DNA]</scope>
    <source>
        <strain evidence="9">ATCC VR-1470 / WSU 86-1044</strain>
    </source>
</reference>
<dbReference type="GO" id="GO:0000271">
    <property type="term" value="P:polysaccharide biosynthetic process"/>
    <property type="evidence" value="ECO:0007669"/>
    <property type="project" value="InterPro"/>
</dbReference>
<dbReference type="HOGENOM" id="CLU_083873_6_2_0"/>
<dbReference type="Pfam" id="PF04138">
    <property type="entry name" value="GtrA_DPMS_TM"/>
    <property type="match status" value="1"/>
</dbReference>
<comment type="similarity">
    <text evidence="2">Belongs to the GtrA family.</text>
</comment>
<dbReference type="AlphaFoldDB" id="D6YTS7"/>
<keyword evidence="4 6" id="KW-1133">Transmembrane helix</keyword>
<keyword evidence="5 6" id="KW-0472">Membrane</keyword>
<feature type="transmembrane region" description="Helical" evidence="6">
    <location>
        <begin position="45"/>
        <end position="66"/>
    </location>
</feature>
<evidence type="ECO:0000256" key="6">
    <source>
        <dbReference type="SAM" id="Phobius"/>
    </source>
</evidence>
<dbReference type="EMBL" id="CP001928">
    <property type="protein sequence ID" value="ADI37538.1"/>
    <property type="molecule type" value="Genomic_DNA"/>
</dbReference>
<sequence length="137" mass="15780">MRHHFRENQAFWGDVVRFCIAGALSVSMQYFVLVTLVEVFHLNPTFSSATGFISGCVVNYLLLYFWAFMSSARHHVALIRYLMVMSGSMTINVVIFWALTERIGMWYPISQFFATCSSSCFSFLANRHFTFADRSGR</sequence>
<name>D6YTS7_WADCW</name>
<keyword evidence="3 6" id="KW-0812">Transmembrane</keyword>
<feature type="transmembrane region" description="Helical" evidence="6">
    <location>
        <begin position="105"/>
        <end position="125"/>
    </location>
</feature>
<dbReference type="eggNOG" id="COG2246">
    <property type="taxonomic scope" value="Bacteria"/>
</dbReference>
<evidence type="ECO:0000259" key="7">
    <source>
        <dbReference type="Pfam" id="PF04138"/>
    </source>
</evidence>
<evidence type="ECO:0000313" key="8">
    <source>
        <dbReference type="EMBL" id="ADI37538.1"/>
    </source>
</evidence>
<evidence type="ECO:0000256" key="1">
    <source>
        <dbReference type="ARBA" id="ARBA00004141"/>
    </source>
</evidence>
<dbReference type="RefSeq" id="WP_013181266.1">
    <property type="nucleotide sequence ID" value="NC_014225.1"/>
</dbReference>
<feature type="transmembrane region" description="Helical" evidence="6">
    <location>
        <begin position="12"/>
        <end position="33"/>
    </location>
</feature>
<dbReference type="InterPro" id="IPR051401">
    <property type="entry name" value="GtrA_CellWall_Glycosyl"/>
</dbReference>
<feature type="transmembrane region" description="Helical" evidence="6">
    <location>
        <begin position="78"/>
        <end position="99"/>
    </location>
</feature>
<protein>
    <recommendedName>
        <fullName evidence="7">GtrA/DPMS transmembrane domain-containing protein</fullName>
    </recommendedName>
</protein>
<keyword evidence="9" id="KW-1185">Reference proteome</keyword>
<feature type="domain" description="GtrA/DPMS transmembrane" evidence="7">
    <location>
        <begin position="17"/>
        <end position="131"/>
    </location>
</feature>
<dbReference type="PANTHER" id="PTHR38459">
    <property type="entry name" value="PROPHAGE BACTOPRENOL-LINKED GLUCOSE TRANSLOCASE HOMOLOG"/>
    <property type="match status" value="1"/>
</dbReference>
<dbReference type="Proteomes" id="UP000001505">
    <property type="component" value="Chromosome"/>
</dbReference>
<comment type="subcellular location">
    <subcellularLocation>
        <location evidence="1">Membrane</location>
        <topology evidence="1">Multi-pass membrane protein</topology>
    </subcellularLocation>
</comment>
<evidence type="ECO:0000256" key="4">
    <source>
        <dbReference type="ARBA" id="ARBA00022989"/>
    </source>
</evidence>
<dbReference type="OrthoDB" id="5296904at2"/>
<dbReference type="KEGG" id="wch:wcw_0163"/>
<organism evidence="8 9">
    <name type="scientific">Waddlia chondrophila (strain ATCC VR-1470 / WSU 86-1044)</name>
    <dbReference type="NCBI Taxonomy" id="716544"/>
    <lineage>
        <taxon>Bacteria</taxon>
        <taxon>Pseudomonadati</taxon>
        <taxon>Chlamydiota</taxon>
        <taxon>Chlamydiia</taxon>
        <taxon>Parachlamydiales</taxon>
        <taxon>Waddliaceae</taxon>
        <taxon>Waddlia</taxon>
    </lineage>
</organism>
<accession>D6YTS7</accession>